<protein>
    <submittedName>
        <fullName evidence="1">PROTEIN KINASE BYR2</fullName>
    </submittedName>
</protein>
<sequence>MKTFEINNETITIEKIGYGLYILTGMGTSVPCNDSEIWDWCDDEENKEKHLAAKETAYRLLVNNL</sequence>
<dbReference type="EMBL" id="BK016188">
    <property type="protein sequence ID" value="DAG01158.1"/>
    <property type="molecule type" value="Genomic_DNA"/>
</dbReference>
<accession>A0A8S5V381</accession>
<reference evidence="1" key="1">
    <citation type="journal article" date="2021" name="Proc. Natl. Acad. Sci. U.S.A.">
        <title>A Catalog of Tens of Thousands of Viruses from Human Metagenomes Reveals Hidden Associations with Chronic Diseases.</title>
        <authorList>
            <person name="Tisza M.J."/>
            <person name="Buck C.B."/>
        </authorList>
    </citation>
    <scope>NUCLEOTIDE SEQUENCE</scope>
    <source>
        <strain evidence="1">Ctt0c4</strain>
    </source>
</reference>
<keyword evidence="1" id="KW-0808">Transferase</keyword>
<evidence type="ECO:0000313" key="1">
    <source>
        <dbReference type="EMBL" id="DAG01158.1"/>
    </source>
</evidence>
<organism evidence="1">
    <name type="scientific">Siphoviridae sp. ctt0c4</name>
    <dbReference type="NCBI Taxonomy" id="2825702"/>
    <lineage>
        <taxon>Viruses</taxon>
        <taxon>Duplodnaviria</taxon>
        <taxon>Heunggongvirae</taxon>
        <taxon>Uroviricota</taxon>
        <taxon>Caudoviricetes</taxon>
    </lineage>
</organism>
<dbReference type="GO" id="GO:0016301">
    <property type="term" value="F:kinase activity"/>
    <property type="evidence" value="ECO:0007669"/>
    <property type="project" value="UniProtKB-KW"/>
</dbReference>
<keyword evidence="1" id="KW-0418">Kinase</keyword>
<name>A0A8S5V381_9CAUD</name>
<proteinExistence type="predicted"/>